<gene>
    <name evidence="3" type="ORF">TCM_019225</name>
</gene>
<dbReference type="eggNOG" id="KOG1075">
    <property type="taxonomic scope" value="Eukaryota"/>
</dbReference>
<dbReference type="Gramene" id="EOY03992">
    <property type="protein sequence ID" value="EOY03992"/>
    <property type="gene ID" value="TCM_019225"/>
</dbReference>
<dbReference type="CDD" id="cd06222">
    <property type="entry name" value="RNase_H_like"/>
    <property type="match status" value="1"/>
</dbReference>
<dbReference type="InterPro" id="IPR036397">
    <property type="entry name" value="RNaseH_sf"/>
</dbReference>
<dbReference type="Pfam" id="PF13456">
    <property type="entry name" value="RVT_3"/>
    <property type="match status" value="1"/>
</dbReference>
<evidence type="ECO:0000259" key="2">
    <source>
        <dbReference type="Pfam" id="PF13456"/>
    </source>
</evidence>
<proteinExistence type="predicted"/>
<dbReference type="SUPFAM" id="SSF53098">
    <property type="entry name" value="Ribonuclease H-like"/>
    <property type="match status" value="1"/>
</dbReference>
<protein>
    <recommendedName>
        <fullName evidence="2">RNase H type-1 domain-containing protein</fullName>
    </recommendedName>
</protein>
<feature type="region of interest" description="Disordered" evidence="1">
    <location>
        <begin position="1"/>
        <end position="25"/>
    </location>
</feature>
<dbReference type="Proteomes" id="UP000026915">
    <property type="component" value="Chromosome 4"/>
</dbReference>
<accession>A0A061EHU6</accession>
<evidence type="ECO:0000313" key="3">
    <source>
        <dbReference type="EMBL" id="EOY03992.1"/>
    </source>
</evidence>
<dbReference type="InterPro" id="IPR002156">
    <property type="entry name" value="RNaseH_domain"/>
</dbReference>
<dbReference type="EMBL" id="CM001882">
    <property type="protein sequence ID" value="EOY03992.1"/>
    <property type="molecule type" value="Genomic_DNA"/>
</dbReference>
<name>A0A061EHU6_THECC</name>
<sequence length="241" mass="27265">MAMFLESGGDKNEQGVGVNGATREKITKPMEHDNPITRGTDDLSCSMELESNETVAMQNSFIMRRQASDDVIVVQEAIHTIRTMKRKKGVLAIKINLEKAYDRVKWSFLQEHWRNLSIFETDFQWLVNASQKVWLKAKEAWDILDCCELNMSYEIPASWVKPNLSYVKLNMDGSAKGQPKNAVAGGLVKDEKGNWLLGFAFNIVTSFSLGAELWAILKGLELCWDRGFRKVLAKTDSKLSI</sequence>
<dbReference type="PANTHER" id="PTHR47723:SF19">
    <property type="entry name" value="POLYNUCLEOTIDYL TRANSFERASE, RIBONUCLEASE H-LIKE SUPERFAMILY PROTEIN"/>
    <property type="match status" value="1"/>
</dbReference>
<dbReference type="GO" id="GO:0003676">
    <property type="term" value="F:nucleic acid binding"/>
    <property type="evidence" value="ECO:0007669"/>
    <property type="project" value="InterPro"/>
</dbReference>
<organism evidence="3 4">
    <name type="scientific">Theobroma cacao</name>
    <name type="common">Cacao</name>
    <name type="synonym">Cocoa</name>
    <dbReference type="NCBI Taxonomy" id="3641"/>
    <lineage>
        <taxon>Eukaryota</taxon>
        <taxon>Viridiplantae</taxon>
        <taxon>Streptophyta</taxon>
        <taxon>Embryophyta</taxon>
        <taxon>Tracheophyta</taxon>
        <taxon>Spermatophyta</taxon>
        <taxon>Magnoliopsida</taxon>
        <taxon>eudicotyledons</taxon>
        <taxon>Gunneridae</taxon>
        <taxon>Pentapetalae</taxon>
        <taxon>rosids</taxon>
        <taxon>malvids</taxon>
        <taxon>Malvales</taxon>
        <taxon>Malvaceae</taxon>
        <taxon>Byttnerioideae</taxon>
        <taxon>Theobroma</taxon>
    </lineage>
</organism>
<keyword evidence="4" id="KW-1185">Reference proteome</keyword>
<dbReference type="GO" id="GO:0004523">
    <property type="term" value="F:RNA-DNA hybrid ribonuclease activity"/>
    <property type="evidence" value="ECO:0007669"/>
    <property type="project" value="InterPro"/>
</dbReference>
<dbReference type="InterPro" id="IPR053151">
    <property type="entry name" value="RNase_H-like"/>
</dbReference>
<dbReference type="HOGENOM" id="CLU_1153416_0_0_1"/>
<reference evidence="3 4" key="1">
    <citation type="journal article" date="2013" name="Genome Biol.">
        <title>The genome sequence of the most widely cultivated cacao type and its use to identify candidate genes regulating pod color.</title>
        <authorList>
            <person name="Motamayor J.C."/>
            <person name="Mockaitis K."/>
            <person name="Schmutz J."/>
            <person name="Haiminen N."/>
            <person name="Iii D.L."/>
            <person name="Cornejo O."/>
            <person name="Findley S.D."/>
            <person name="Zheng P."/>
            <person name="Utro F."/>
            <person name="Royaert S."/>
            <person name="Saski C."/>
            <person name="Jenkins J."/>
            <person name="Podicheti R."/>
            <person name="Zhao M."/>
            <person name="Scheffler B.E."/>
            <person name="Stack J.C."/>
            <person name="Feltus F.A."/>
            <person name="Mustiga G.M."/>
            <person name="Amores F."/>
            <person name="Phillips W."/>
            <person name="Marelli J.P."/>
            <person name="May G.D."/>
            <person name="Shapiro H."/>
            <person name="Ma J."/>
            <person name="Bustamante C.D."/>
            <person name="Schnell R.J."/>
            <person name="Main D."/>
            <person name="Gilbert D."/>
            <person name="Parida L."/>
            <person name="Kuhn D.N."/>
        </authorList>
    </citation>
    <scope>NUCLEOTIDE SEQUENCE [LARGE SCALE GENOMIC DNA]</scope>
    <source>
        <strain evidence="4">cv. Matina 1-6</strain>
    </source>
</reference>
<dbReference type="Gene3D" id="3.30.420.10">
    <property type="entry name" value="Ribonuclease H-like superfamily/Ribonuclease H"/>
    <property type="match status" value="1"/>
</dbReference>
<evidence type="ECO:0000313" key="4">
    <source>
        <dbReference type="Proteomes" id="UP000026915"/>
    </source>
</evidence>
<dbReference type="InParanoid" id="A0A061EHU6"/>
<dbReference type="InterPro" id="IPR044730">
    <property type="entry name" value="RNase_H-like_dom_plant"/>
</dbReference>
<feature type="domain" description="RNase H type-1" evidence="2">
    <location>
        <begin position="170"/>
        <end position="238"/>
    </location>
</feature>
<dbReference type="PANTHER" id="PTHR47723">
    <property type="entry name" value="OS05G0353850 PROTEIN"/>
    <property type="match status" value="1"/>
</dbReference>
<dbReference type="AlphaFoldDB" id="A0A061EHU6"/>
<dbReference type="InterPro" id="IPR012337">
    <property type="entry name" value="RNaseH-like_sf"/>
</dbReference>
<evidence type="ECO:0000256" key="1">
    <source>
        <dbReference type="SAM" id="MobiDB-lite"/>
    </source>
</evidence>